<protein>
    <submittedName>
        <fullName evidence="2">Uncharacterized protein</fullName>
    </submittedName>
</protein>
<name>A0A0A9HAK7_ARUDO</name>
<dbReference type="EMBL" id="GBRH01164114">
    <property type="protein sequence ID" value="JAE33782.1"/>
    <property type="molecule type" value="Transcribed_RNA"/>
</dbReference>
<organism evidence="2">
    <name type="scientific">Arundo donax</name>
    <name type="common">Giant reed</name>
    <name type="synonym">Donax arundinaceus</name>
    <dbReference type="NCBI Taxonomy" id="35708"/>
    <lineage>
        <taxon>Eukaryota</taxon>
        <taxon>Viridiplantae</taxon>
        <taxon>Streptophyta</taxon>
        <taxon>Embryophyta</taxon>
        <taxon>Tracheophyta</taxon>
        <taxon>Spermatophyta</taxon>
        <taxon>Magnoliopsida</taxon>
        <taxon>Liliopsida</taxon>
        <taxon>Poales</taxon>
        <taxon>Poaceae</taxon>
        <taxon>PACMAD clade</taxon>
        <taxon>Arundinoideae</taxon>
        <taxon>Arundineae</taxon>
        <taxon>Arundo</taxon>
    </lineage>
</organism>
<reference evidence="2" key="1">
    <citation type="submission" date="2014-09" db="EMBL/GenBank/DDBJ databases">
        <authorList>
            <person name="Magalhaes I.L.F."/>
            <person name="Oliveira U."/>
            <person name="Santos F.R."/>
            <person name="Vidigal T.H.D.A."/>
            <person name="Brescovit A.D."/>
            <person name="Santos A.J."/>
        </authorList>
    </citation>
    <scope>NUCLEOTIDE SEQUENCE</scope>
    <source>
        <tissue evidence="2">Shoot tissue taken approximately 20 cm above the soil surface</tissue>
    </source>
</reference>
<accession>A0A0A9HAK7</accession>
<evidence type="ECO:0000313" key="2">
    <source>
        <dbReference type="EMBL" id="JAE33782.1"/>
    </source>
</evidence>
<sequence length="46" mass="4930">MTAPRRRCVLRLPTSPTCSTAHRLHPVAAGPTCHPSSPRQSPKAPT</sequence>
<feature type="region of interest" description="Disordered" evidence="1">
    <location>
        <begin position="19"/>
        <end position="46"/>
    </location>
</feature>
<reference evidence="2" key="2">
    <citation type="journal article" date="2015" name="Data Brief">
        <title>Shoot transcriptome of the giant reed, Arundo donax.</title>
        <authorList>
            <person name="Barrero R.A."/>
            <person name="Guerrero F.D."/>
            <person name="Moolhuijzen P."/>
            <person name="Goolsby J.A."/>
            <person name="Tidwell J."/>
            <person name="Bellgard S.E."/>
            <person name="Bellgard M.I."/>
        </authorList>
    </citation>
    <scope>NUCLEOTIDE SEQUENCE</scope>
    <source>
        <tissue evidence="2">Shoot tissue taken approximately 20 cm above the soil surface</tissue>
    </source>
</reference>
<evidence type="ECO:0000256" key="1">
    <source>
        <dbReference type="SAM" id="MobiDB-lite"/>
    </source>
</evidence>
<dbReference type="AlphaFoldDB" id="A0A0A9HAK7"/>
<proteinExistence type="predicted"/>